<dbReference type="Proteomes" id="UP000006882">
    <property type="component" value="Chromosome G6"/>
</dbReference>
<accession>A0A251NTP1</accession>
<dbReference type="Gramene" id="ONI02681">
    <property type="protein sequence ID" value="ONI02681"/>
    <property type="gene ID" value="PRUPE_6G214600"/>
</dbReference>
<proteinExistence type="predicted"/>
<dbReference type="InterPro" id="IPR036047">
    <property type="entry name" value="F-box-like_dom_sf"/>
</dbReference>
<dbReference type="STRING" id="3760.A0A251NTP1"/>
<protein>
    <recommendedName>
        <fullName evidence="1">F-box domain-containing protein</fullName>
    </recommendedName>
</protein>
<organism evidence="2 3">
    <name type="scientific">Prunus persica</name>
    <name type="common">Peach</name>
    <name type="synonym">Amygdalus persica</name>
    <dbReference type="NCBI Taxonomy" id="3760"/>
    <lineage>
        <taxon>Eukaryota</taxon>
        <taxon>Viridiplantae</taxon>
        <taxon>Streptophyta</taxon>
        <taxon>Embryophyta</taxon>
        <taxon>Tracheophyta</taxon>
        <taxon>Spermatophyta</taxon>
        <taxon>Magnoliopsida</taxon>
        <taxon>eudicotyledons</taxon>
        <taxon>Gunneridae</taxon>
        <taxon>Pentapetalae</taxon>
        <taxon>rosids</taxon>
        <taxon>fabids</taxon>
        <taxon>Rosales</taxon>
        <taxon>Rosaceae</taxon>
        <taxon>Amygdaloideae</taxon>
        <taxon>Amygdaleae</taxon>
        <taxon>Prunus</taxon>
    </lineage>
</organism>
<evidence type="ECO:0000259" key="1">
    <source>
        <dbReference type="PROSITE" id="PS50181"/>
    </source>
</evidence>
<dbReference type="AlphaFoldDB" id="A0A251NTP1"/>
<evidence type="ECO:0000313" key="3">
    <source>
        <dbReference type="Proteomes" id="UP000006882"/>
    </source>
</evidence>
<dbReference type="CDD" id="cd22157">
    <property type="entry name" value="F-box_AtFBW1-like"/>
    <property type="match status" value="1"/>
</dbReference>
<dbReference type="EMBL" id="CM007656">
    <property type="protein sequence ID" value="ONI02681.1"/>
    <property type="molecule type" value="Genomic_DNA"/>
</dbReference>
<keyword evidence="3" id="KW-1185">Reference proteome</keyword>
<feature type="non-terminal residue" evidence="2">
    <location>
        <position position="369"/>
    </location>
</feature>
<dbReference type="SUPFAM" id="SSF81383">
    <property type="entry name" value="F-box domain"/>
    <property type="match status" value="1"/>
</dbReference>
<sequence>VQQNLIKKAMAMEKTTLPDDIIVEILLKLPMESLIRFSCVSKRWRYLVISDPEFAQHHFKLGSKHKTLKRRLLFSSTSSKYPYELNWPEHLFGSVDLEGDSPVISKLVSPFKQGNGAIILGSCNGLVCAQFQEKFYICNPSTGLSNTLCNSGFLEYFRSKANGRRRRVEMSPIYHGFGYVSATDDYKLVVAIANSWKTIQAPFLSIQAHVIYIKQKRGTLSNEALHWLPWGGGPVVIAFDLAVEFRDVMLPIKNVFATRDTRMPDFQYMEVWVMREYDVCESWTVLFKCSIDYELPRPSSSIFIRESGTTLIRYCSGKKVELIWFDKNEDKFDNDVVCSRCMLEGLYYADDRIEYVESLLCLPDISCKL</sequence>
<dbReference type="SMART" id="SM00256">
    <property type="entry name" value="FBOX"/>
    <property type="match status" value="1"/>
</dbReference>
<dbReference type="PROSITE" id="PS50181">
    <property type="entry name" value="FBOX"/>
    <property type="match status" value="1"/>
</dbReference>
<feature type="domain" description="F-box" evidence="1">
    <location>
        <begin position="11"/>
        <end position="57"/>
    </location>
</feature>
<dbReference type="PANTHER" id="PTHR31672">
    <property type="entry name" value="BNACNNG10540D PROTEIN"/>
    <property type="match status" value="1"/>
</dbReference>
<gene>
    <name evidence="2" type="ORF">PRUPE_6G214600</name>
</gene>
<dbReference type="InterPro" id="IPR050796">
    <property type="entry name" value="SCF_F-box_component"/>
</dbReference>
<dbReference type="Gene3D" id="1.20.1280.50">
    <property type="match status" value="1"/>
</dbReference>
<evidence type="ECO:0000313" key="2">
    <source>
        <dbReference type="EMBL" id="ONI02681.1"/>
    </source>
</evidence>
<dbReference type="InterPro" id="IPR001810">
    <property type="entry name" value="F-box_dom"/>
</dbReference>
<name>A0A251NTP1_PRUPE</name>
<reference evidence="2 3" key="1">
    <citation type="journal article" date="2013" name="Nat. Genet.">
        <title>The high-quality draft genome of peach (Prunus persica) identifies unique patterns of genetic diversity, domestication and genome evolution.</title>
        <authorList>
            <consortium name="International Peach Genome Initiative"/>
            <person name="Verde I."/>
            <person name="Abbott A.G."/>
            <person name="Scalabrin S."/>
            <person name="Jung S."/>
            <person name="Shu S."/>
            <person name="Marroni F."/>
            <person name="Zhebentyayeva T."/>
            <person name="Dettori M.T."/>
            <person name="Grimwood J."/>
            <person name="Cattonaro F."/>
            <person name="Zuccolo A."/>
            <person name="Rossini L."/>
            <person name="Jenkins J."/>
            <person name="Vendramin E."/>
            <person name="Meisel L.A."/>
            <person name="Decroocq V."/>
            <person name="Sosinski B."/>
            <person name="Prochnik S."/>
            <person name="Mitros T."/>
            <person name="Policriti A."/>
            <person name="Cipriani G."/>
            <person name="Dondini L."/>
            <person name="Ficklin S."/>
            <person name="Goodstein D.M."/>
            <person name="Xuan P."/>
            <person name="Del Fabbro C."/>
            <person name="Aramini V."/>
            <person name="Copetti D."/>
            <person name="Gonzalez S."/>
            <person name="Horner D.S."/>
            <person name="Falchi R."/>
            <person name="Lucas S."/>
            <person name="Mica E."/>
            <person name="Maldonado J."/>
            <person name="Lazzari B."/>
            <person name="Bielenberg D."/>
            <person name="Pirona R."/>
            <person name="Miculan M."/>
            <person name="Barakat A."/>
            <person name="Testolin R."/>
            <person name="Stella A."/>
            <person name="Tartarini S."/>
            <person name="Tonutti P."/>
            <person name="Arus P."/>
            <person name="Orellana A."/>
            <person name="Wells C."/>
            <person name="Main D."/>
            <person name="Vizzotto G."/>
            <person name="Silva H."/>
            <person name="Salamini F."/>
            <person name="Schmutz J."/>
            <person name="Morgante M."/>
            <person name="Rokhsar D.S."/>
        </authorList>
    </citation>
    <scope>NUCLEOTIDE SEQUENCE [LARGE SCALE GENOMIC DNA]</scope>
    <source>
        <strain evidence="3">cv. Nemared</strain>
    </source>
</reference>
<dbReference type="Pfam" id="PF00646">
    <property type="entry name" value="F-box"/>
    <property type="match status" value="1"/>
</dbReference>
<dbReference type="PANTHER" id="PTHR31672:SF13">
    <property type="entry name" value="F-BOX PROTEIN CPR30-LIKE"/>
    <property type="match status" value="1"/>
</dbReference>